<dbReference type="PANTHER" id="PTHR33177:SF79">
    <property type="entry name" value="LITAF DOMAIN-CONTAINING PROTEIN"/>
    <property type="match status" value="1"/>
</dbReference>
<evidence type="ECO:0000256" key="1">
    <source>
        <dbReference type="SAM" id="MobiDB-lite"/>
    </source>
</evidence>
<evidence type="ECO:0000313" key="4">
    <source>
        <dbReference type="Proteomes" id="UP000237347"/>
    </source>
</evidence>
<proteinExistence type="predicted"/>
<protein>
    <recommendedName>
        <fullName evidence="2">GIR1-like zinc ribbon domain-containing protein</fullName>
    </recommendedName>
</protein>
<evidence type="ECO:0000259" key="2">
    <source>
        <dbReference type="Pfam" id="PF24747"/>
    </source>
</evidence>
<comment type="caution">
    <text evidence="3">The sequence shown here is derived from an EMBL/GenBank/DDBJ whole genome shotgun (WGS) entry which is preliminary data.</text>
</comment>
<accession>A0AAW0L2J5</accession>
<evidence type="ECO:0000313" key="3">
    <source>
        <dbReference type="EMBL" id="KAK7845168.1"/>
    </source>
</evidence>
<feature type="domain" description="GIR1-like zinc ribbon" evidence="2">
    <location>
        <begin position="84"/>
        <end position="120"/>
    </location>
</feature>
<dbReference type="InterPro" id="IPR056440">
    <property type="entry name" value="Zn-ribbon_GIR1"/>
</dbReference>
<feature type="region of interest" description="Disordered" evidence="1">
    <location>
        <begin position="18"/>
        <end position="84"/>
    </location>
</feature>
<reference evidence="3 4" key="1">
    <citation type="journal article" date="2018" name="Sci. Data">
        <title>The draft genome sequence of cork oak.</title>
        <authorList>
            <person name="Ramos A.M."/>
            <person name="Usie A."/>
            <person name="Barbosa P."/>
            <person name="Barros P.M."/>
            <person name="Capote T."/>
            <person name="Chaves I."/>
            <person name="Simoes F."/>
            <person name="Abreu I."/>
            <person name="Carrasquinho I."/>
            <person name="Faro C."/>
            <person name="Guimaraes J.B."/>
            <person name="Mendonca D."/>
            <person name="Nobrega F."/>
            <person name="Rodrigues L."/>
            <person name="Saibo N.J.M."/>
            <person name="Varela M.C."/>
            <person name="Egas C."/>
            <person name="Matos J."/>
            <person name="Miguel C.M."/>
            <person name="Oliveira M.M."/>
            <person name="Ricardo C.P."/>
            <person name="Goncalves S."/>
        </authorList>
    </citation>
    <scope>NUCLEOTIDE SEQUENCE [LARGE SCALE GENOMIC DNA]</scope>
    <source>
        <strain evidence="4">cv. HL8</strain>
    </source>
</reference>
<dbReference type="Proteomes" id="UP000237347">
    <property type="component" value="Unassembled WGS sequence"/>
</dbReference>
<organism evidence="3 4">
    <name type="scientific">Quercus suber</name>
    <name type="common">Cork oak</name>
    <dbReference type="NCBI Taxonomy" id="58331"/>
    <lineage>
        <taxon>Eukaryota</taxon>
        <taxon>Viridiplantae</taxon>
        <taxon>Streptophyta</taxon>
        <taxon>Embryophyta</taxon>
        <taxon>Tracheophyta</taxon>
        <taxon>Spermatophyta</taxon>
        <taxon>Magnoliopsida</taxon>
        <taxon>eudicotyledons</taxon>
        <taxon>Gunneridae</taxon>
        <taxon>Pentapetalae</taxon>
        <taxon>rosids</taxon>
        <taxon>fabids</taxon>
        <taxon>Fagales</taxon>
        <taxon>Fagaceae</taxon>
        <taxon>Quercus</taxon>
    </lineage>
</organism>
<name>A0AAW0L2J5_QUESU</name>
<sequence length="130" mass="14104">MVLEVKYCAEGDGAKGVLANTNMSRRPNSPELALRLNLSPPRANSPDESPRVSTSFSSDMSIEGSCVSSEPEETLQCPSSPDSTSMLLVGCPRCLMYVMLSEVDPKCPKCKSTVLLDFLKEENSKNNRGN</sequence>
<dbReference type="PANTHER" id="PTHR33177">
    <property type="entry name" value="PUTATIVE-RELATED"/>
    <property type="match status" value="1"/>
</dbReference>
<gene>
    <name evidence="3" type="ORF">CFP56_009902</name>
</gene>
<feature type="compositionally biased region" description="Polar residues" evidence="1">
    <location>
        <begin position="51"/>
        <end position="60"/>
    </location>
</feature>
<dbReference type="InterPro" id="IPR055281">
    <property type="entry name" value="GIR1-2/SIED1"/>
</dbReference>
<dbReference type="Pfam" id="PF24747">
    <property type="entry name" value="Zn-ribbon_GIR1"/>
    <property type="match status" value="1"/>
</dbReference>
<dbReference type="EMBL" id="PKMF04000174">
    <property type="protein sequence ID" value="KAK7845168.1"/>
    <property type="molecule type" value="Genomic_DNA"/>
</dbReference>
<dbReference type="AlphaFoldDB" id="A0AAW0L2J5"/>
<keyword evidence="4" id="KW-1185">Reference proteome</keyword>